<dbReference type="AlphaFoldDB" id="A0A1H8TH54"/>
<dbReference type="RefSeq" id="WP_093119030.1">
    <property type="nucleotide sequence ID" value="NZ_FODS01000015.1"/>
</dbReference>
<reference evidence="1 2" key="1">
    <citation type="submission" date="2016-10" db="EMBL/GenBank/DDBJ databases">
        <authorList>
            <person name="de Groot N.N."/>
        </authorList>
    </citation>
    <scope>NUCLEOTIDE SEQUENCE [LARGE SCALE GENOMIC DNA]</scope>
    <source>
        <strain evidence="1 2">DSM 27842</strain>
    </source>
</reference>
<sequence>MTNPAANLIADFRATADEIESLLAPSGCTTIAAHNWIVIDDFAPMTFILTPEGDKHCATCTGHGRAHKVNRFTQHDAERLAEACSARAAFWADAAREEAATLRHHIATLEAASAA</sequence>
<dbReference type="Proteomes" id="UP000198893">
    <property type="component" value="Unassembled WGS sequence"/>
</dbReference>
<proteinExistence type="predicted"/>
<gene>
    <name evidence="1" type="ORF">SAMN04490248_11572</name>
</gene>
<name>A0A1H8TH54_9RHOB</name>
<dbReference type="OrthoDB" id="7867591at2"/>
<dbReference type="STRING" id="569882.SAMN04490248_11572"/>
<organism evidence="1 2">
    <name type="scientific">Salinihabitans flavidus</name>
    <dbReference type="NCBI Taxonomy" id="569882"/>
    <lineage>
        <taxon>Bacteria</taxon>
        <taxon>Pseudomonadati</taxon>
        <taxon>Pseudomonadota</taxon>
        <taxon>Alphaproteobacteria</taxon>
        <taxon>Rhodobacterales</taxon>
        <taxon>Roseobacteraceae</taxon>
        <taxon>Salinihabitans</taxon>
    </lineage>
</organism>
<dbReference type="EMBL" id="FODS01000015">
    <property type="protein sequence ID" value="SEO89838.1"/>
    <property type="molecule type" value="Genomic_DNA"/>
</dbReference>
<evidence type="ECO:0000313" key="1">
    <source>
        <dbReference type="EMBL" id="SEO89838.1"/>
    </source>
</evidence>
<accession>A0A1H8TH54</accession>
<keyword evidence="2" id="KW-1185">Reference proteome</keyword>
<protein>
    <submittedName>
        <fullName evidence="1">Uncharacterized protein</fullName>
    </submittedName>
</protein>
<evidence type="ECO:0000313" key="2">
    <source>
        <dbReference type="Proteomes" id="UP000198893"/>
    </source>
</evidence>